<reference evidence="7" key="1">
    <citation type="submission" date="2023-10" db="EMBL/GenBank/DDBJ databases">
        <title>Genome assembly of Pristionchus species.</title>
        <authorList>
            <person name="Yoshida K."/>
            <person name="Sommer R.J."/>
        </authorList>
    </citation>
    <scope>NUCLEOTIDE SEQUENCE</scope>
    <source>
        <strain evidence="7">RS0144</strain>
    </source>
</reference>
<dbReference type="InterPro" id="IPR011701">
    <property type="entry name" value="MFS"/>
</dbReference>
<feature type="transmembrane region" description="Helical" evidence="5">
    <location>
        <begin position="220"/>
        <end position="237"/>
    </location>
</feature>
<evidence type="ECO:0000256" key="3">
    <source>
        <dbReference type="ARBA" id="ARBA00022989"/>
    </source>
</evidence>
<evidence type="ECO:0000256" key="4">
    <source>
        <dbReference type="ARBA" id="ARBA00023136"/>
    </source>
</evidence>
<protein>
    <recommendedName>
        <fullName evidence="6">Major facilitator superfamily (MFS) profile domain-containing protein</fullName>
    </recommendedName>
</protein>
<dbReference type="SUPFAM" id="SSF103473">
    <property type="entry name" value="MFS general substrate transporter"/>
    <property type="match status" value="1"/>
</dbReference>
<dbReference type="PANTHER" id="PTHR11662">
    <property type="entry name" value="SOLUTE CARRIER FAMILY 17"/>
    <property type="match status" value="1"/>
</dbReference>
<keyword evidence="4 5" id="KW-0472">Membrane</keyword>
<dbReference type="PANTHER" id="PTHR11662:SF405">
    <property type="entry name" value="PROTEIN CBG12249"/>
    <property type="match status" value="1"/>
</dbReference>
<gene>
    <name evidence="7" type="ORF">PENTCL1PPCAC_27478</name>
</gene>
<organism evidence="7 8">
    <name type="scientific">Pristionchus entomophagus</name>
    <dbReference type="NCBI Taxonomy" id="358040"/>
    <lineage>
        <taxon>Eukaryota</taxon>
        <taxon>Metazoa</taxon>
        <taxon>Ecdysozoa</taxon>
        <taxon>Nematoda</taxon>
        <taxon>Chromadorea</taxon>
        <taxon>Rhabditida</taxon>
        <taxon>Rhabditina</taxon>
        <taxon>Diplogasteromorpha</taxon>
        <taxon>Diplogasteroidea</taxon>
        <taxon>Neodiplogasteridae</taxon>
        <taxon>Pristionchus</taxon>
    </lineage>
</organism>
<proteinExistence type="predicted"/>
<evidence type="ECO:0000313" key="7">
    <source>
        <dbReference type="EMBL" id="GMT05304.1"/>
    </source>
</evidence>
<dbReference type="Gene3D" id="1.20.1250.20">
    <property type="entry name" value="MFS general substrate transporter like domains"/>
    <property type="match status" value="2"/>
</dbReference>
<comment type="subcellular location">
    <subcellularLocation>
        <location evidence="1">Membrane</location>
        <topology evidence="1">Multi-pass membrane protein</topology>
    </subcellularLocation>
</comment>
<feature type="transmembrane region" description="Helical" evidence="5">
    <location>
        <begin position="258"/>
        <end position="282"/>
    </location>
</feature>
<sequence length="379" mass="41779">GNLLWSPSRQSTLFSASYYGSLMTMLLSGPMADKFGPKRILAGAIYILALLTLAAPSLARFDYWAFFGSRVVMGMAEGFVQPSANALAVRWFVPNEKSTMSALYTSGIQIAAGSSNLIGSWLCGVDWMGGWPLIFYFFGRNHISALVGGCWLIIWLVYVTDHPSQHKFVDEKERIYLEQHVVRRNTVHACLLCNFALSFLVSINQNFLPLYLKEELRLPLSLNGLFTLLPFLTQLISKNINLPLSKMSQELQAMWPLFPLKFVCFAASFGSCLSILGLALLPSCHRPWIAAVLMVCYGIVFSGGTCGFLTSLLSIAPAYTGTLFSISMACGQLSSVLATYTVAAVTYFGWPHKWMIIFSIGAVIQLFSGAFFIFFGSGK</sequence>
<dbReference type="InterPro" id="IPR036259">
    <property type="entry name" value="MFS_trans_sf"/>
</dbReference>
<evidence type="ECO:0000256" key="5">
    <source>
        <dbReference type="SAM" id="Phobius"/>
    </source>
</evidence>
<dbReference type="GO" id="GO:0022857">
    <property type="term" value="F:transmembrane transporter activity"/>
    <property type="evidence" value="ECO:0007669"/>
    <property type="project" value="InterPro"/>
</dbReference>
<feature type="transmembrane region" description="Helical" evidence="5">
    <location>
        <begin position="40"/>
        <end position="59"/>
    </location>
</feature>
<keyword evidence="3 5" id="KW-1133">Transmembrane helix</keyword>
<feature type="transmembrane region" description="Helical" evidence="5">
    <location>
        <begin position="102"/>
        <end position="122"/>
    </location>
</feature>
<dbReference type="GO" id="GO:0016020">
    <property type="term" value="C:membrane"/>
    <property type="evidence" value="ECO:0007669"/>
    <property type="project" value="UniProtKB-SubCell"/>
</dbReference>
<evidence type="ECO:0000256" key="2">
    <source>
        <dbReference type="ARBA" id="ARBA00022692"/>
    </source>
</evidence>
<feature type="non-terminal residue" evidence="7">
    <location>
        <position position="1"/>
    </location>
</feature>
<feature type="transmembrane region" description="Helical" evidence="5">
    <location>
        <begin position="288"/>
        <end position="316"/>
    </location>
</feature>
<accession>A0AAV5UHA2</accession>
<dbReference type="Pfam" id="PF07690">
    <property type="entry name" value="MFS_1"/>
    <property type="match status" value="1"/>
</dbReference>
<dbReference type="GO" id="GO:0006820">
    <property type="term" value="P:monoatomic anion transport"/>
    <property type="evidence" value="ECO:0007669"/>
    <property type="project" value="TreeGrafter"/>
</dbReference>
<evidence type="ECO:0000256" key="1">
    <source>
        <dbReference type="ARBA" id="ARBA00004141"/>
    </source>
</evidence>
<feature type="transmembrane region" description="Helical" evidence="5">
    <location>
        <begin position="142"/>
        <end position="160"/>
    </location>
</feature>
<dbReference type="FunFam" id="1.20.1250.20:FF:000355">
    <property type="entry name" value="SLC (SoLute Carrier) homolog"/>
    <property type="match status" value="1"/>
</dbReference>
<feature type="transmembrane region" description="Helical" evidence="5">
    <location>
        <begin position="71"/>
        <end position="93"/>
    </location>
</feature>
<feature type="transmembrane region" description="Helical" evidence="5">
    <location>
        <begin position="354"/>
        <end position="375"/>
    </location>
</feature>
<feature type="domain" description="Major facilitator superfamily (MFS) profile" evidence="6">
    <location>
        <begin position="1"/>
        <end position="379"/>
    </location>
</feature>
<evidence type="ECO:0000259" key="6">
    <source>
        <dbReference type="PROSITE" id="PS50850"/>
    </source>
</evidence>
<feature type="transmembrane region" description="Helical" evidence="5">
    <location>
        <begin position="12"/>
        <end position="28"/>
    </location>
</feature>
<dbReference type="Proteomes" id="UP001432027">
    <property type="component" value="Unassembled WGS sequence"/>
</dbReference>
<feature type="transmembrane region" description="Helical" evidence="5">
    <location>
        <begin position="323"/>
        <end position="348"/>
    </location>
</feature>
<feature type="non-terminal residue" evidence="7">
    <location>
        <position position="379"/>
    </location>
</feature>
<dbReference type="InterPro" id="IPR020846">
    <property type="entry name" value="MFS_dom"/>
</dbReference>
<name>A0AAV5UHA2_9BILA</name>
<dbReference type="FunFam" id="1.20.1250.20:FF:000941">
    <property type="entry name" value="Uncharacterized protein"/>
    <property type="match status" value="1"/>
</dbReference>
<evidence type="ECO:0000313" key="8">
    <source>
        <dbReference type="Proteomes" id="UP001432027"/>
    </source>
</evidence>
<keyword evidence="2 5" id="KW-0812">Transmembrane</keyword>
<dbReference type="AlphaFoldDB" id="A0AAV5UHA2"/>
<dbReference type="InterPro" id="IPR050382">
    <property type="entry name" value="MFS_Na/Anion_cotransporter"/>
</dbReference>
<keyword evidence="8" id="KW-1185">Reference proteome</keyword>
<dbReference type="PROSITE" id="PS50850">
    <property type="entry name" value="MFS"/>
    <property type="match status" value="1"/>
</dbReference>
<dbReference type="EMBL" id="BTSX01000006">
    <property type="protein sequence ID" value="GMT05304.1"/>
    <property type="molecule type" value="Genomic_DNA"/>
</dbReference>
<comment type="caution">
    <text evidence="7">The sequence shown here is derived from an EMBL/GenBank/DDBJ whole genome shotgun (WGS) entry which is preliminary data.</text>
</comment>